<dbReference type="AlphaFoldDB" id="A0A6G4X8J9"/>
<proteinExistence type="predicted"/>
<protein>
    <submittedName>
        <fullName evidence="2">Uncharacterized protein</fullName>
    </submittedName>
</protein>
<evidence type="ECO:0000256" key="1">
    <source>
        <dbReference type="SAM" id="MobiDB-lite"/>
    </source>
</evidence>
<organism evidence="2 3">
    <name type="scientific">Streptomyces boncukensis</name>
    <dbReference type="NCBI Taxonomy" id="2711219"/>
    <lineage>
        <taxon>Bacteria</taxon>
        <taxon>Bacillati</taxon>
        <taxon>Actinomycetota</taxon>
        <taxon>Actinomycetes</taxon>
        <taxon>Kitasatosporales</taxon>
        <taxon>Streptomycetaceae</taxon>
        <taxon>Streptomyces</taxon>
    </lineage>
</organism>
<dbReference type="RefSeq" id="WP_165302841.1">
    <property type="nucleotide sequence ID" value="NZ_JAAKZZ010000646.1"/>
</dbReference>
<evidence type="ECO:0000313" key="2">
    <source>
        <dbReference type="EMBL" id="NGO73180.1"/>
    </source>
</evidence>
<feature type="compositionally biased region" description="Basic and acidic residues" evidence="1">
    <location>
        <begin position="97"/>
        <end position="106"/>
    </location>
</feature>
<keyword evidence="3" id="KW-1185">Reference proteome</keyword>
<accession>A0A6G4X8J9</accession>
<comment type="caution">
    <text evidence="2">The sequence shown here is derived from an EMBL/GenBank/DDBJ whole genome shotgun (WGS) entry which is preliminary data.</text>
</comment>
<gene>
    <name evidence="2" type="ORF">G5C65_33585</name>
</gene>
<dbReference type="EMBL" id="JAAKZZ010000646">
    <property type="protein sequence ID" value="NGO73180.1"/>
    <property type="molecule type" value="Genomic_DNA"/>
</dbReference>
<sequence>MNDIALPTAEQARALTDRIRIAVDGTWQLITEAYTTRAWAALGYDSWDAYCTAEFGQTRLKLPREERQEAVVSLRDSGLSTRAIAVATGADQKTVRNDLAGSREEYSSPVTGTDGKTYAASRPAPQAPSNADLTSGTGGAEPEELDAPLEISSVRAPHVRGADEPIRSPVREQLGAAAKRRPLPEAFADAARDLTRAAERLARLAADDRFPRHRDQTHHQAPELLSTLDHLTRLVTAMRLHDSEAGEEARRWWATSLHTISDALSDAAHSIQKEH</sequence>
<feature type="region of interest" description="Disordered" evidence="1">
    <location>
        <begin position="97"/>
        <end position="143"/>
    </location>
</feature>
<evidence type="ECO:0000313" key="3">
    <source>
        <dbReference type="Proteomes" id="UP000477722"/>
    </source>
</evidence>
<dbReference type="Proteomes" id="UP000477722">
    <property type="component" value="Unassembled WGS sequence"/>
</dbReference>
<name>A0A6G4X8J9_9ACTN</name>
<reference evidence="2 3" key="1">
    <citation type="submission" date="2020-02" db="EMBL/GenBank/DDBJ databases">
        <title>Whole-genome analyses of novel actinobacteria.</title>
        <authorList>
            <person name="Sahin N."/>
            <person name="Tatar D."/>
        </authorList>
    </citation>
    <scope>NUCLEOTIDE SEQUENCE [LARGE SCALE GENOMIC DNA]</scope>
    <source>
        <strain evidence="2 3">SB3404</strain>
    </source>
</reference>